<dbReference type="PANTHER" id="PTHR48111:SF36">
    <property type="entry name" value="TRANSCRIPTIONAL REGULATORY PROTEIN CUTR"/>
    <property type="match status" value="1"/>
</dbReference>
<evidence type="ECO:0000313" key="10">
    <source>
        <dbReference type="EMBL" id="RDI51038.1"/>
    </source>
</evidence>
<dbReference type="EMBL" id="QQAZ01000005">
    <property type="protein sequence ID" value="RDI51038.1"/>
    <property type="molecule type" value="Genomic_DNA"/>
</dbReference>
<feature type="domain" description="OmpR/PhoB-type" evidence="9">
    <location>
        <begin position="124"/>
        <end position="222"/>
    </location>
</feature>
<keyword evidence="5" id="KW-0804">Transcription</keyword>
<dbReference type="GO" id="GO:0032993">
    <property type="term" value="C:protein-DNA complex"/>
    <property type="evidence" value="ECO:0007669"/>
    <property type="project" value="TreeGrafter"/>
</dbReference>
<dbReference type="SUPFAM" id="SSF46894">
    <property type="entry name" value="C-terminal effector domain of the bipartite response regulators"/>
    <property type="match status" value="1"/>
</dbReference>
<dbReference type="Gene3D" id="1.10.10.10">
    <property type="entry name" value="Winged helix-like DNA-binding domain superfamily/Winged helix DNA-binding domain"/>
    <property type="match status" value="1"/>
</dbReference>
<dbReference type="InterPro" id="IPR001789">
    <property type="entry name" value="Sig_transdc_resp-reg_receiver"/>
</dbReference>
<feature type="domain" description="Response regulatory" evidence="8">
    <location>
        <begin position="2"/>
        <end position="116"/>
    </location>
</feature>
<accession>A0A370H5K2</accession>
<sequence>MRLLIVEDEKRLADTLAKGLAAEGFAADVAHDGTDGLHLATTGDYDLIILDIMLPGMNGYQVCAGLRAAGHETPVLMLTAKDGEYDEAEGLDTGADDYLSKPFSYVVLLARIRALLRRRTRGGAAKLTVGDLTLDPNTHSCRRGTEEVPLTAKEFAVLEQLAVHAGAIVSKADILQHVWDFAFDGDPNIVEVYISTLRRKIDAPFGRRSITTVRGAGYRLVADRG</sequence>
<dbReference type="GO" id="GO:0000156">
    <property type="term" value="F:phosphorelay response regulator activity"/>
    <property type="evidence" value="ECO:0007669"/>
    <property type="project" value="TreeGrafter"/>
</dbReference>
<dbReference type="FunFam" id="1.10.10.10:FF:000005">
    <property type="entry name" value="Two-component system response regulator"/>
    <property type="match status" value="1"/>
</dbReference>
<evidence type="ECO:0000256" key="1">
    <source>
        <dbReference type="ARBA" id="ARBA00022553"/>
    </source>
</evidence>
<keyword evidence="11" id="KW-1185">Reference proteome</keyword>
<dbReference type="GO" id="GO:0000976">
    <property type="term" value="F:transcription cis-regulatory region binding"/>
    <property type="evidence" value="ECO:0007669"/>
    <property type="project" value="TreeGrafter"/>
</dbReference>
<dbReference type="Pfam" id="PF00486">
    <property type="entry name" value="Trans_reg_C"/>
    <property type="match status" value="1"/>
</dbReference>
<dbReference type="PROSITE" id="PS51755">
    <property type="entry name" value="OMPR_PHOB"/>
    <property type="match status" value="1"/>
</dbReference>
<keyword evidence="1 6" id="KW-0597">Phosphoprotein</keyword>
<evidence type="ECO:0000259" key="8">
    <source>
        <dbReference type="PROSITE" id="PS50110"/>
    </source>
</evidence>
<dbReference type="Pfam" id="PF00072">
    <property type="entry name" value="Response_reg"/>
    <property type="match status" value="1"/>
</dbReference>
<dbReference type="InterPro" id="IPR011006">
    <property type="entry name" value="CheY-like_superfamily"/>
</dbReference>
<dbReference type="OrthoDB" id="5242569at2"/>
<dbReference type="SMART" id="SM00448">
    <property type="entry name" value="REC"/>
    <property type="match status" value="1"/>
</dbReference>
<evidence type="ECO:0000256" key="2">
    <source>
        <dbReference type="ARBA" id="ARBA00023012"/>
    </source>
</evidence>
<dbReference type="GO" id="GO:0006355">
    <property type="term" value="P:regulation of DNA-templated transcription"/>
    <property type="evidence" value="ECO:0007669"/>
    <property type="project" value="InterPro"/>
</dbReference>
<dbReference type="AlphaFoldDB" id="A0A370H5K2"/>
<feature type="modified residue" description="4-aspartylphosphate" evidence="6">
    <location>
        <position position="51"/>
    </location>
</feature>
<dbReference type="STRING" id="1210089.GCA_001613165_04675"/>
<reference evidence="10 11" key="1">
    <citation type="submission" date="2018-07" db="EMBL/GenBank/DDBJ databases">
        <title>Genomic Encyclopedia of Type Strains, Phase IV (KMG-IV): sequencing the most valuable type-strain genomes for metagenomic binning, comparative biology and taxonomic classification.</title>
        <authorList>
            <person name="Goeker M."/>
        </authorList>
    </citation>
    <scope>NUCLEOTIDE SEQUENCE [LARGE SCALE GENOMIC DNA]</scope>
    <source>
        <strain evidence="10 11">DSM 44952</strain>
    </source>
</reference>
<dbReference type="Gene3D" id="3.40.50.2300">
    <property type="match status" value="1"/>
</dbReference>
<dbReference type="SMART" id="SM00862">
    <property type="entry name" value="Trans_reg_C"/>
    <property type="match status" value="1"/>
</dbReference>
<protein>
    <submittedName>
        <fullName evidence="10">DNA-binding response OmpR family regulator</fullName>
    </submittedName>
</protein>
<dbReference type="FunFam" id="3.40.50.2300:FF:000001">
    <property type="entry name" value="DNA-binding response regulator PhoB"/>
    <property type="match status" value="1"/>
</dbReference>
<dbReference type="CDD" id="cd19935">
    <property type="entry name" value="REC_OmpR_CusR-like"/>
    <property type="match status" value="1"/>
</dbReference>
<dbReference type="SUPFAM" id="SSF52172">
    <property type="entry name" value="CheY-like"/>
    <property type="match status" value="1"/>
</dbReference>
<dbReference type="CDD" id="cd00383">
    <property type="entry name" value="trans_reg_C"/>
    <property type="match status" value="1"/>
</dbReference>
<organism evidence="10 11">
    <name type="scientific">Nocardia mexicana</name>
    <dbReference type="NCBI Taxonomy" id="279262"/>
    <lineage>
        <taxon>Bacteria</taxon>
        <taxon>Bacillati</taxon>
        <taxon>Actinomycetota</taxon>
        <taxon>Actinomycetes</taxon>
        <taxon>Mycobacteriales</taxon>
        <taxon>Nocardiaceae</taxon>
        <taxon>Nocardia</taxon>
    </lineage>
</organism>
<evidence type="ECO:0000256" key="6">
    <source>
        <dbReference type="PROSITE-ProRule" id="PRU00169"/>
    </source>
</evidence>
<dbReference type="RefSeq" id="WP_068023306.1">
    <property type="nucleotide sequence ID" value="NZ_QQAZ01000005.1"/>
</dbReference>
<dbReference type="PANTHER" id="PTHR48111">
    <property type="entry name" value="REGULATOR OF RPOS"/>
    <property type="match status" value="1"/>
</dbReference>
<keyword evidence="3" id="KW-0805">Transcription regulation</keyword>
<dbReference type="Proteomes" id="UP000255355">
    <property type="component" value="Unassembled WGS sequence"/>
</dbReference>
<evidence type="ECO:0000256" key="3">
    <source>
        <dbReference type="ARBA" id="ARBA00023015"/>
    </source>
</evidence>
<comment type="caution">
    <text evidence="10">The sequence shown here is derived from an EMBL/GenBank/DDBJ whole genome shotgun (WGS) entry which is preliminary data.</text>
</comment>
<evidence type="ECO:0000256" key="4">
    <source>
        <dbReference type="ARBA" id="ARBA00023125"/>
    </source>
</evidence>
<dbReference type="InterPro" id="IPR016032">
    <property type="entry name" value="Sig_transdc_resp-reg_C-effctor"/>
</dbReference>
<evidence type="ECO:0000256" key="5">
    <source>
        <dbReference type="ARBA" id="ARBA00023163"/>
    </source>
</evidence>
<proteinExistence type="predicted"/>
<dbReference type="PROSITE" id="PS50110">
    <property type="entry name" value="RESPONSE_REGULATORY"/>
    <property type="match status" value="1"/>
</dbReference>
<dbReference type="GO" id="GO:0005829">
    <property type="term" value="C:cytosol"/>
    <property type="evidence" value="ECO:0007669"/>
    <property type="project" value="TreeGrafter"/>
</dbReference>
<keyword evidence="2" id="KW-0902">Two-component regulatory system</keyword>
<name>A0A370H5K2_9NOCA</name>
<evidence type="ECO:0000313" key="11">
    <source>
        <dbReference type="Proteomes" id="UP000255355"/>
    </source>
</evidence>
<evidence type="ECO:0000256" key="7">
    <source>
        <dbReference type="PROSITE-ProRule" id="PRU01091"/>
    </source>
</evidence>
<dbReference type="Gene3D" id="6.10.250.690">
    <property type="match status" value="1"/>
</dbReference>
<dbReference type="InterPro" id="IPR036388">
    <property type="entry name" value="WH-like_DNA-bd_sf"/>
</dbReference>
<feature type="DNA-binding region" description="OmpR/PhoB-type" evidence="7">
    <location>
        <begin position="124"/>
        <end position="222"/>
    </location>
</feature>
<dbReference type="InterPro" id="IPR001867">
    <property type="entry name" value="OmpR/PhoB-type_DNA-bd"/>
</dbReference>
<gene>
    <name evidence="10" type="ORF">DFR68_105515</name>
</gene>
<evidence type="ECO:0000259" key="9">
    <source>
        <dbReference type="PROSITE" id="PS51755"/>
    </source>
</evidence>
<dbReference type="InterPro" id="IPR039420">
    <property type="entry name" value="WalR-like"/>
</dbReference>
<keyword evidence="4 7" id="KW-0238">DNA-binding</keyword>